<dbReference type="InterPro" id="IPR001789">
    <property type="entry name" value="Sig_transdc_resp-reg_receiver"/>
</dbReference>
<evidence type="ECO:0000313" key="13">
    <source>
        <dbReference type="Proteomes" id="UP000542125"/>
    </source>
</evidence>
<keyword evidence="5" id="KW-0805">Transcription regulation</keyword>
<evidence type="ECO:0000256" key="4">
    <source>
        <dbReference type="ARBA" id="ARBA00023012"/>
    </source>
</evidence>
<evidence type="ECO:0000313" key="12">
    <source>
        <dbReference type="EMBL" id="NYE82983.1"/>
    </source>
</evidence>
<evidence type="ECO:0000259" key="11">
    <source>
        <dbReference type="PROSITE" id="PS51755"/>
    </source>
</evidence>
<dbReference type="PROSITE" id="PS50110">
    <property type="entry name" value="RESPONSE_REGULATORY"/>
    <property type="match status" value="1"/>
</dbReference>
<evidence type="ECO:0000256" key="3">
    <source>
        <dbReference type="ARBA" id="ARBA00022553"/>
    </source>
</evidence>
<dbReference type="Gene3D" id="6.10.250.690">
    <property type="match status" value="1"/>
</dbReference>
<dbReference type="PROSITE" id="PS51755">
    <property type="entry name" value="OMPR_PHOB"/>
    <property type="match status" value="1"/>
</dbReference>
<evidence type="ECO:0000256" key="7">
    <source>
        <dbReference type="ARBA" id="ARBA00023163"/>
    </source>
</evidence>
<dbReference type="GO" id="GO:0032993">
    <property type="term" value="C:protein-DNA complex"/>
    <property type="evidence" value="ECO:0007669"/>
    <property type="project" value="TreeGrafter"/>
</dbReference>
<dbReference type="SMART" id="SM00448">
    <property type="entry name" value="REC"/>
    <property type="match status" value="1"/>
</dbReference>
<dbReference type="InterPro" id="IPR036388">
    <property type="entry name" value="WH-like_DNA-bd_sf"/>
</dbReference>
<dbReference type="GO" id="GO:0000156">
    <property type="term" value="F:phosphorelay response regulator activity"/>
    <property type="evidence" value="ECO:0007669"/>
    <property type="project" value="TreeGrafter"/>
</dbReference>
<dbReference type="InterPro" id="IPR016032">
    <property type="entry name" value="Sig_transdc_resp-reg_C-effctor"/>
</dbReference>
<proteinExistence type="predicted"/>
<evidence type="ECO:0000256" key="1">
    <source>
        <dbReference type="ARBA" id="ARBA00004496"/>
    </source>
</evidence>
<keyword evidence="3 8" id="KW-0597">Phosphoprotein</keyword>
<feature type="DNA-binding region" description="OmpR/PhoB-type" evidence="9">
    <location>
        <begin position="125"/>
        <end position="219"/>
    </location>
</feature>
<evidence type="ECO:0000259" key="10">
    <source>
        <dbReference type="PROSITE" id="PS50110"/>
    </source>
</evidence>
<dbReference type="PANTHER" id="PTHR48111">
    <property type="entry name" value="REGULATOR OF RPOS"/>
    <property type="match status" value="1"/>
</dbReference>
<comment type="subcellular location">
    <subcellularLocation>
        <location evidence="1">Cytoplasm</location>
    </subcellularLocation>
</comment>
<dbReference type="Gene3D" id="3.40.50.2300">
    <property type="match status" value="1"/>
</dbReference>
<protein>
    <submittedName>
        <fullName evidence="12">Two-component system OmpR family response regulator</fullName>
    </submittedName>
</protein>
<dbReference type="RefSeq" id="WP_179586292.1">
    <property type="nucleotide sequence ID" value="NZ_JACBYR010000001.1"/>
</dbReference>
<keyword evidence="13" id="KW-1185">Reference proteome</keyword>
<reference evidence="12 13" key="1">
    <citation type="submission" date="2020-07" db="EMBL/GenBank/DDBJ databases">
        <title>Genomic Encyclopedia of Type Strains, Phase IV (KMG-V): Genome sequencing to study the core and pangenomes of soil and plant-associated prokaryotes.</title>
        <authorList>
            <person name="Whitman W."/>
        </authorList>
    </citation>
    <scope>NUCLEOTIDE SEQUENCE [LARGE SCALE GENOMIC DNA]</scope>
    <source>
        <strain evidence="12 13">SAS40</strain>
    </source>
</reference>
<evidence type="ECO:0000256" key="9">
    <source>
        <dbReference type="PROSITE-ProRule" id="PRU01091"/>
    </source>
</evidence>
<dbReference type="Proteomes" id="UP000542125">
    <property type="component" value="Unassembled WGS sequence"/>
</dbReference>
<dbReference type="SUPFAM" id="SSF52172">
    <property type="entry name" value="CheY-like"/>
    <property type="match status" value="1"/>
</dbReference>
<dbReference type="GO" id="GO:0000976">
    <property type="term" value="F:transcription cis-regulatory region binding"/>
    <property type="evidence" value="ECO:0007669"/>
    <property type="project" value="TreeGrafter"/>
</dbReference>
<dbReference type="EMBL" id="JACBYR010000001">
    <property type="protein sequence ID" value="NYE82983.1"/>
    <property type="molecule type" value="Genomic_DNA"/>
</dbReference>
<dbReference type="PANTHER" id="PTHR48111:SF35">
    <property type="entry name" value="TRANSCRIPTIONAL REGULATORY PROTEIN QSEB"/>
    <property type="match status" value="1"/>
</dbReference>
<dbReference type="CDD" id="cd17624">
    <property type="entry name" value="REC_OmpR_PmrA-like"/>
    <property type="match status" value="1"/>
</dbReference>
<dbReference type="InterPro" id="IPR039420">
    <property type="entry name" value="WalR-like"/>
</dbReference>
<dbReference type="Pfam" id="PF00486">
    <property type="entry name" value="Trans_reg_C"/>
    <property type="match status" value="1"/>
</dbReference>
<feature type="domain" description="Response regulatory" evidence="10">
    <location>
        <begin position="2"/>
        <end position="117"/>
    </location>
</feature>
<dbReference type="Gene3D" id="1.10.10.10">
    <property type="entry name" value="Winged helix-like DNA-binding domain superfamily/Winged helix DNA-binding domain"/>
    <property type="match status" value="1"/>
</dbReference>
<keyword evidence="7" id="KW-0804">Transcription</keyword>
<feature type="modified residue" description="4-aspartylphosphate" evidence="8">
    <location>
        <position position="52"/>
    </location>
</feature>
<dbReference type="GO" id="GO:0006355">
    <property type="term" value="P:regulation of DNA-templated transcription"/>
    <property type="evidence" value="ECO:0007669"/>
    <property type="project" value="InterPro"/>
</dbReference>
<evidence type="ECO:0000256" key="8">
    <source>
        <dbReference type="PROSITE-ProRule" id="PRU00169"/>
    </source>
</evidence>
<keyword evidence="6 9" id="KW-0238">DNA-binding</keyword>
<dbReference type="CDD" id="cd00383">
    <property type="entry name" value="trans_reg_C"/>
    <property type="match status" value="1"/>
</dbReference>
<dbReference type="Pfam" id="PF00072">
    <property type="entry name" value="Response_reg"/>
    <property type="match status" value="1"/>
</dbReference>
<evidence type="ECO:0000256" key="2">
    <source>
        <dbReference type="ARBA" id="ARBA00022490"/>
    </source>
</evidence>
<comment type="caution">
    <text evidence="12">The sequence shown here is derived from an EMBL/GenBank/DDBJ whole genome shotgun (WGS) entry which is preliminary data.</text>
</comment>
<dbReference type="GO" id="GO:0005829">
    <property type="term" value="C:cytosol"/>
    <property type="evidence" value="ECO:0007669"/>
    <property type="project" value="TreeGrafter"/>
</dbReference>
<evidence type="ECO:0000256" key="6">
    <source>
        <dbReference type="ARBA" id="ARBA00023125"/>
    </source>
</evidence>
<keyword evidence="2" id="KW-0963">Cytoplasm</keyword>
<sequence length="222" mass="24401">MQILLIEDDAMLGQALVSALSQLPDAVVTWQRDAFSGKLALLDQAYSVVLLDLGLPDQSGLSVLSALRARHDTTPVMIITAQARLSDRIRGLDTGADDYIIKPFELDELLARMRALIRRSTQAVSAVMRRFDVEVNPGQRAVSKAGVPVALSVHEYRTLTALMQSQGKPLSRDYLESMIYGERSSVESNTVAVYIHQLRRKLGDELIETVHGVGYRIGEPGA</sequence>
<feature type="domain" description="OmpR/PhoB-type" evidence="11">
    <location>
        <begin position="125"/>
        <end position="219"/>
    </location>
</feature>
<evidence type="ECO:0000256" key="5">
    <source>
        <dbReference type="ARBA" id="ARBA00023015"/>
    </source>
</evidence>
<organism evidence="12 13">
    <name type="scientific">Pigmentiphaga litoralis</name>
    <dbReference type="NCBI Taxonomy" id="516702"/>
    <lineage>
        <taxon>Bacteria</taxon>
        <taxon>Pseudomonadati</taxon>
        <taxon>Pseudomonadota</taxon>
        <taxon>Betaproteobacteria</taxon>
        <taxon>Burkholderiales</taxon>
        <taxon>Alcaligenaceae</taxon>
        <taxon>Pigmentiphaga</taxon>
    </lineage>
</organism>
<dbReference type="InterPro" id="IPR001867">
    <property type="entry name" value="OmpR/PhoB-type_DNA-bd"/>
</dbReference>
<dbReference type="AlphaFoldDB" id="A0A7Y9IU33"/>
<accession>A0A7Y9IU33</accession>
<keyword evidence="4" id="KW-0902">Two-component regulatory system</keyword>
<gene>
    <name evidence="12" type="ORF">FHW18_002254</name>
</gene>
<dbReference type="SUPFAM" id="SSF46894">
    <property type="entry name" value="C-terminal effector domain of the bipartite response regulators"/>
    <property type="match status" value="1"/>
</dbReference>
<dbReference type="InterPro" id="IPR011006">
    <property type="entry name" value="CheY-like_superfamily"/>
</dbReference>
<dbReference type="SMART" id="SM00862">
    <property type="entry name" value="Trans_reg_C"/>
    <property type="match status" value="1"/>
</dbReference>
<name>A0A7Y9IU33_9BURK</name>